<reference evidence="3 4" key="1">
    <citation type="submission" date="2016-01" db="EMBL/GenBank/DDBJ databases">
        <title>Draft genome sequence of Clavibacter michiganensis subsp. tessellarius DOAB 609.</title>
        <authorList>
            <person name="Tambong J.T."/>
        </authorList>
    </citation>
    <scope>NUCLEOTIDE SEQUENCE [LARGE SCALE GENOMIC DNA]</scope>
    <source>
        <strain evidence="3 4">DOAB 609</strain>
    </source>
</reference>
<evidence type="ECO:0000256" key="2">
    <source>
        <dbReference type="SAM" id="Phobius"/>
    </source>
</evidence>
<evidence type="ECO:0000313" key="4">
    <source>
        <dbReference type="Proteomes" id="UP000076218"/>
    </source>
</evidence>
<feature type="region of interest" description="Disordered" evidence="1">
    <location>
        <begin position="135"/>
        <end position="155"/>
    </location>
</feature>
<dbReference type="AlphaFoldDB" id="A0A154UYN6"/>
<sequence length="312" mass="33401">MGVDWAEVADRAVVAFLLVAVLEGAVLAGFLVWVGTGAFSSRNAALRQASERISELNGGRGISFVQSAAGIIGHSFSTLFRPVAGLRRADASWARDVQKRAKNALTAEDEVTLLAMLTSVCAGVGIAAEAVGDARSQDPAASSRRPSPSETRTRMQVLRERTREDLEDARNLSDVRSRLKAARWGLLVAGIRSLKEERHRAHWQRLGATCADYIGRGAAFNLVVTMLIARRVADIETLLSITSLLGGAIGAIAFAAMLLKKCQGATTPESSRFLSRLTQRPLVIALSAPTWTAGFTAGAYAFMQWLPTVLPA</sequence>
<organism evidence="3 4">
    <name type="scientific">Clavibacter tessellarius</name>
    <dbReference type="NCBI Taxonomy" id="31965"/>
    <lineage>
        <taxon>Bacteria</taxon>
        <taxon>Bacillati</taxon>
        <taxon>Actinomycetota</taxon>
        <taxon>Actinomycetes</taxon>
        <taxon>Micrococcales</taxon>
        <taxon>Microbacteriaceae</taxon>
        <taxon>Clavibacter</taxon>
    </lineage>
</organism>
<feature type="transmembrane region" description="Helical" evidence="2">
    <location>
        <begin position="280"/>
        <end position="303"/>
    </location>
</feature>
<feature type="transmembrane region" description="Helical" evidence="2">
    <location>
        <begin position="12"/>
        <end position="34"/>
    </location>
</feature>
<dbReference type="EMBL" id="LQXA01000047">
    <property type="protein sequence ID" value="KZC94211.1"/>
    <property type="molecule type" value="Genomic_DNA"/>
</dbReference>
<proteinExistence type="predicted"/>
<name>A0A154UYN6_9MICO</name>
<feature type="compositionally biased region" description="Low complexity" evidence="1">
    <location>
        <begin position="135"/>
        <end position="149"/>
    </location>
</feature>
<dbReference type="RefSeq" id="WP_063072382.1">
    <property type="nucleotide sequence ID" value="NZ_LQXA01000047.1"/>
</dbReference>
<evidence type="ECO:0000313" key="3">
    <source>
        <dbReference type="EMBL" id="KZC94211.1"/>
    </source>
</evidence>
<gene>
    <name evidence="3" type="ORF">AWH51_14210</name>
</gene>
<keyword evidence="2" id="KW-0812">Transmembrane</keyword>
<comment type="caution">
    <text evidence="3">The sequence shown here is derived from an EMBL/GenBank/DDBJ whole genome shotgun (WGS) entry which is preliminary data.</text>
</comment>
<dbReference type="OrthoDB" id="9949590at2"/>
<protein>
    <submittedName>
        <fullName evidence="3">Uncharacterized protein</fullName>
    </submittedName>
</protein>
<accession>A0A154UYN6</accession>
<dbReference type="Proteomes" id="UP000076218">
    <property type="component" value="Unassembled WGS sequence"/>
</dbReference>
<feature type="transmembrane region" description="Helical" evidence="2">
    <location>
        <begin position="238"/>
        <end position="259"/>
    </location>
</feature>
<keyword evidence="2" id="KW-0472">Membrane</keyword>
<evidence type="ECO:0000256" key="1">
    <source>
        <dbReference type="SAM" id="MobiDB-lite"/>
    </source>
</evidence>
<keyword evidence="2" id="KW-1133">Transmembrane helix</keyword>